<evidence type="ECO:0000256" key="2">
    <source>
        <dbReference type="ARBA" id="ARBA00022737"/>
    </source>
</evidence>
<evidence type="ECO:0000256" key="1">
    <source>
        <dbReference type="ARBA" id="ARBA00022574"/>
    </source>
</evidence>
<keyword evidence="4" id="KW-1185">Reference proteome</keyword>
<evidence type="ECO:0000313" key="5">
    <source>
        <dbReference type="WBParaSite" id="MhA1_Contig88.frz3.gene84"/>
    </source>
</evidence>
<dbReference type="Gene3D" id="2.130.10.10">
    <property type="entry name" value="YVTN repeat-like/Quinoprotein amine dehydrogenase"/>
    <property type="match status" value="2"/>
</dbReference>
<dbReference type="Pfam" id="PF00400">
    <property type="entry name" value="WD40"/>
    <property type="match status" value="2"/>
</dbReference>
<dbReference type="SUPFAM" id="SSF50978">
    <property type="entry name" value="WD40 repeat-like"/>
    <property type="match status" value="1"/>
</dbReference>
<dbReference type="InterPro" id="IPR015943">
    <property type="entry name" value="WD40/YVTN_repeat-like_dom_sf"/>
</dbReference>
<dbReference type="PROSITE" id="PS00678">
    <property type="entry name" value="WD_REPEATS_1"/>
    <property type="match status" value="1"/>
</dbReference>
<proteinExistence type="predicted"/>
<dbReference type="PROSITE" id="PS50082">
    <property type="entry name" value="WD_REPEATS_2"/>
    <property type="match status" value="3"/>
</dbReference>
<reference evidence="5" key="1">
    <citation type="submission" date="2016-11" db="UniProtKB">
        <authorList>
            <consortium name="WormBaseParasite"/>
        </authorList>
    </citation>
    <scope>IDENTIFICATION</scope>
</reference>
<dbReference type="WBParaSite" id="MhA1_Contig88.frz3.gene84">
    <property type="protein sequence ID" value="MhA1_Contig88.frz3.gene84"/>
    <property type="gene ID" value="MhA1_Contig88.frz3.gene84"/>
</dbReference>
<dbReference type="PANTHER" id="PTHR19848:SF8">
    <property type="entry name" value="F-BOX AND WD REPEAT DOMAIN CONTAINING 7"/>
    <property type="match status" value="1"/>
</dbReference>
<evidence type="ECO:0000256" key="3">
    <source>
        <dbReference type="PROSITE-ProRule" id="PRU00221"/>
    </source>
</evidence>
<name>A0A1I8BZN3_MELHA</name>
<keyword evidence="2" id="KW-0677">Repeat</keyword>
<dbReference type="AlphaFoldDB" id="A0A1I8BZN3"/>
<dbReference type="InterPro" id="IPR019775">
    <property type="entry name" value="WD40_repeat_CS"/>
</dbReference>
<evidence type="ECO:0000313" key="4">
    <source>
        <dbReference type="Proteomes" id="UP000095281"/>
    </source>
</evidence>
<sequence>MNQLPLFDDILPVPNCKAPEKLLSSATTSDSALILSSNSNESSGENFNKTRKEGIFYKILMNKFFILMFQESELGDWNQDCSTDRSDLTEPSFQKAAKRHLKRLPEFHGLYLDEEAEPATHLQKVHIAYGHQKGVISLHSNETKMMSGSKDRNAFVWDLETGARIVVLGSHPNIVHSVKLLPDQKNMALSSSMNIVKLWDLRAPPTESCVRHLSSMGLVSQGENGHCERIRQLPPTETDIYQMDICSNSTGKHFIFTTSAAGVRIWDLEKIEHLGMLRDLTNSGDVRMLAVSEVVDSSYNNSDLSVRIATATKKCSIMRYSLLDSKRDHVEQNAHNDAVTALTALPPHKLVSGCRSGTIKIWDVGSSNRMHMLKNLEKVHDGPVTALATNMRHMLLFSASADDPEYEINVWMLLAERNPL</sequence>
<keyword evidence="1 3" id="KW-0853">WD repeat</keyword>
<dbReference type="PANTHER" id="PTHR19848">
    <property type="entry name" value="WD40 REPEAT PROTEIN"/>
    <property type="match status" value="1"/>
</dbReference>
<dbReference type="SMART" id="SM00320">
    <property type="entry name" value="WD40"/>
    <property type="match status" value="5"/>
</dbReference>
<feature type="repeat" description="WD" evidence="3">
    <location>
        <begin position="332"/>
        <end position="372"/>
    </location>
</feature>
<accession>A0A1I8BZN3</accession>
<dbReference type="InterPro" id="IPR036322">
    <property type="entry name" value="WD40_repeat_dom_sf"/>
</dbReference>
<feature type="repeat" description="WD" evidence="3">
    <location>
        <begin position="168"/>
        <end position="202"/>
    </location>
</feature>
<organism evidence="4 5">
    <name type="scientific">Meloidogyne hapla</name>
    <name type="common">Root-knot nematode worm</name>
    <dbReference type="NCBI Taxonomy" id="6305"/>
    <lineage>
        <taxon>Eukaryota</taxon>
        <taxon>Metazoa</taxon>
        <taxon>Ecdysozoa</taxon>
        <taxon>Nematoda</taxon>
        <taxon>Chromadorea</taxon>
        <taxon>Rhabditida</taxon>
        <taxon>Tylenchina</taxon>
        <taxon>Tylenchomorpha</taxon>
        <taxon>Tylenchoidea</taxon>
        <taxon>Meloidogynidae</taxon>
        <taxon>Meloidogyninae</taxon>
        <taxon>Meloidogyne</taxon>
    </lineage>
</organism>
<feature type="repeat" description="WD" evidence="3">
    <location>
        <begin position="128"/>
        <end position="167"/>
    </location>
</feature>
<dbReference type="InterPro" id="IPR001680">
    <property type="entry name" value="WD40_rpt"/>
</dbReference>
<protein>
    <submittedName>
        <fullName evidence="5">WD_REPEATS_REGION domain-containing protein</fullName>
    </submittedName>
</protein>
<dbReference type="Proteomes" id="UP000095281">
    <property type="component" value="Unplaced"/>
</dbReference>